<accession>A0A8S5QNP9</accession>
<name>A0A8S5QNP9_9CAUD</name>
<reference evidence="1" key="1">
    <citation type="journal article" date="2021" name="Proc. Natl. Acad. Sci. U.S.A.">
        <title>A Catalog of Tens of Thousands of Viruses from Human Metagenomes Reveals Hidden Associations with Chronic Diseases.</title>
        <authorList>
            <person name="Tisza M.J."/>
            <person name="Buck C.B."/>
        </authorList>
    </citation>
    <scope>NUCLEOTIDE SEQUENCE</scope>
    <source>
        <strain evidence="1">CtJ3t72</strain>
    </source>
</reference>
<organism evidence="1">
    <name type="scientific">Siphoviridae sp. ctJ3t72</name>
    <dbReference type="NCBI Taxonomy" id="2826240"/>
    <lineage>
        <taxon>Viruses</taxon>
        <taxon>Duplodnaviria</taxon>
        <taxon>Heunggongvirae</taxon>
        <taxon>Uroviricota</taxon>
        <taxon>Caudoviricetes</taxon>
    </lineage>
</organism>
<sequence length="30" mass="3562">MKISIFVSKLISNKTINKNLIVWRNRENSD</sequence>
<dbReference type="EMBL" id="BK015698">
    <property type="protein sequence ID" value="DAE20626.1"/>
    <property type="molecule type" value="Genomic_DNA"/>
</dbReference>
<evidence type="ECO:0000313" key="1">
    <source>
        <dbReference type="EMBL" id="DAE20626.1"/>
    </source>
</evidence>
<proteinExistence type="predicted"/>
<protein>
    <submittedName>
        <fullName evidence="1">Uncharacterized protein</fullName>
    </submittedName>
</protein>